<name>A0A4S4FYG3_9MICO</name>
<keyword evidence="2" id="KW-1185">Reference proteome</keyword>
<dbReference type="EMBL" id="SSSN01000003">
    <property type="protein sequence ID" value="THG35065.1"/>
    <property type="molecule type" value="Genomic_DNA"/>
</dbReference>
<reference evidence="1 2" key="1">
    <citation type="submission" date="2019-04" db="EMBL/GenBank/DDBJ databases">
        <authorList>
            <person name="Jiang L."/>
        </authorList>
    </citation>
    <scope>NUCLEOTIDE SEQUENCE [LARGE SCALE GENOMIC DNA]</scope>
    <source>
        <strain evidence="1 2">YIM 131861</strain>
    </source>
</reference>
<proteinExistence type="predicted"/>
<dbReference type="OrthoDB" id="3873597at2"/>
<evidence type="ECO:0000313" key="1">
    <source>
        <dbReference type="EMBL" id="THG35065.1"/>
    </source>
</evidence>
<sequence>MAAVAVSPAERDGAAQRVAELQSRIRGMQATTLESPALPTAPAIAAVLPGGALRQGAAYSIDGSSTLAMAVLAGPSQSGVWCGVVGVPDFGMEAAARFGIDLERLVLVPDPGAQWLTATAALVDVLGVVLLRPPGRASDGDVARLSARLRQRGTALVVLGDWPTSEARLSISRSEWSGLGSGHGYLTARTATVTATGRLGAGRPRSARLWLPDGAQAFRVDETAMPPRLQAVSA</sequence>
<accession>A0A4S4FYG3</accession>
<gene>
    <name evidence="1" type="ORF">E6C70_03040</name>
</gene>
<protein>
    <recommendedName>
        <fullName evidence="3">Protein RecA</fullName>
    </recommendedName>
</protein>
<organism evidence="1 2">
    <name type="scientific">Orlajensenia flava</name>
    <dbReference type="NCBI Taxonomy" id="2565934"/>
    <lineage>
        <taxon>Bacteria</taxon>
        <taxon>Bacillati</taxon>
        <taxon>Actinomycetota</taxon>
        <taxon>Actinomycetes</taxon>
        <taxon>Micrococcales</taxon>
        <taxon>Microbacteriaceae</taxon>
        <taxon>Orlajensenia</taxon>
    </lineage>
</organism>
<dbReference type="AlphaFoldDB" id="A0A4S4FYG3"/>
<dbReference type="Proteomes" id="UP000307380">
    <property type="component" value="Unassembled WGS sequence"/>
</dbReference>
<dbReference type="RefSeq" id="WP_136422102.1">
    <property type="nucleotide sequence ID" value="NZ_SSSN01000003.1"/>
</dbReference>
<evidence type="ECO:0000313" key="2">
    <source>
        <dbReference type="Proteomes" id="UP000307380"/>
    </source>
</evidence>
<evidence type="ECO:0008006" key="3">
    <source>
        <dbReference type="Google" id="ProtNLM"/>
    </source>
</evidence>
<comment type="caution">
    <text evidence="1">The sequence shown here is derived from an EMBL/GenBank/DDBJ whole genome shotgun (WGS) entry which is preliminary data.</text>
</comment>